<dbReference type="InterPro" id="IPR041480">
    <property type="entry name" value="CIDR1_gamma"/>
</dbReference>
<feature type="region of interest" description="Disordered" evidence="2">
    <location>
        <begin position="1541"/>
        <end position="1678"/>
    </location>
</feature>
<feature type="domain" description="Duffy-binding-like" evidence="3">
    <location>
        <begin position="588"/>
        <end position="732"/>
    </location>
</feature>
<feature type="compositionally biased region" description="Gly residues" evidence="2">
    <location>
        <begin position="1"/>
        <end position="18"/>
    </location>
</feature>
<feature type="compositionally biased region" description="Basic and acidic residues" evidence="2">
    <location>
        <begin position="1093"/>
        <end position="1116"/>
    </location>
</feature>
<evidence type="ECO:0000313" key="10">
    <source>
        <dbReference type="Proteomes" id="UP000054282"/>
    </source>
</evidence>
<dbReference type="Pfam" id="PF03011">
    <property type="entry name" value="PFEMP"/>
    <property type="match status" value="2"/>
</dbReference>
<evidence type="ECO:0000256" key="2">
    <source>
        <dbReference type="SAM" id="MobiDB-lite"/>
    </source>
</evidence>
<dbReference type="Pfam" id="PF15445">
    <property type="entry name" value="ATS"/>
    <property type="match status" value="1"/>
</dbReference>
<feature type="domain" description="Cysteine-rich interdomain region 1 gamma" evidence="7">
    <location>
        <begin position="1335"/>
        <end position="1384"/>
    </location>
</feature>
<dbReference type="KEGG" id="pfd:PFDG_00839"/>
<dbReference type="FunFam" id="1.10.1900.40:FF:000001">
    <property type="entry name" value="Erythrocyte membrane protein 1"/>
    <property type="match status" value="1"/>
</dbReference>
<dbReference type="FunFam" id="1.20.58.1930:FF:000001">
    <property type="entry name" value="Erythrocyte membrane protein 1, PfEMP1"/>
    <property type="match status" value="1"/>
</dbReference>
<dbReference type="OMA" id="CKENSEQ"/>
<protein>
    <submittedName>
        <fullName evidence="9">PfEMP1</fullName>
    </submittedName>
</protein>
<keyword evidence="1" id="KW-0175">Coiled coil</keyword>
<name>A0A0L7LY66_PLAF4</name>
<dbReference type="InterPro" id="IPR042202">
    <property type="entry name" value="Duffy-ag-bd_sf"/>
</dbReference>
<feature type="compositionally biased region" description="Basic and acidic residues" evidence="2">
    <location>
        <begin position="1551"/>
        <end position="1560"/>
    </location>
</feature>
<feature type="region of interest" description="Disordered" evidence="2">
    <location>
        <begin position="1093"/>
        <end position="1130"/>
    </location>
</feature>
<dbReference type="Pfam" id="PF18562">
    <property type="entry name" value="CIDR1_gamma"/>
    <property type="match status" value="1"/>
</dbReference>
<dbReference type="GO" id="GO:0046789">
    <property type="term" value="F:host cell surface receptor binding"/>
    <property type="evidence" value="ECO:0007669"/>
    <property type="project" value="InterPro"/>
</dbReference>
<dbReference type="Gene3D" id="1.20.58.1930">
    <property type="match status" value="2"/>
</dbReference>
<dbReference type="GO" id="GO:0016020">
    <property type="term" value="C:membrane"/>
    <property type="evidence" value="ECO:0007669"/>
    <property type="project" value="InterPro"/>
</dbReference>
<feature type="compositionally biased region" description="Basic and acidic residues" evidence="2">
    <location>
        <begin position="1603"/>
        <end position="1622"/>
    </location>
</feature>
<dbReference type="SUPFAM" id="SSF140924">
    <property type="entry name" value="Duffy binding domain-like"/>
    <property type="match status" value="4"/>
</dbReference>
<dbReference type="EMBL" id="DS016140">
    <property type="protein sequence ID" value="KOB85478.1"/>
    <property type="molecule type" value="Genomic_DNA"/>
</dbReference>
<dbReference type="Pfam" id="PF15447">
    <property type="entry name" value="NTS"/>
    <property type="match status" value="1"/>
</dbReference>
<feature type="domain" description="Duffy-binding-like" evidence="8">
    <location>
        <begin position="1145"/>
        <end position="1285"/>
    </location>
</feature>
<feature type="domain" description="Plasmodium falciparum erythrocyte membrane protein-1 N-terminal segment" evidence="6">
    <location>
        <begin position="25"/>
        <end position="60"/>
    </location>
</feature>
<proteinExistence type="predicted"/>
<evidence type="ECO:0000259" key="3">
    <source>
        <dbReference type="Pfam" id="PF03011"/>
    </source>
</evidence>
<dbReference type="Proteomes" id="UP000054282">
    <property type="component" value="Unassembled WGS sequence"/>
</dbReference>
<accession>A0A0L7LY66</accession>
<dbReference type="InterPro" id="IPR044932">
    <property type="entry name" value="PfEMP1_ATS_sf"/>
</dbReference>
<dbReference type="InterPro" id="IPR054595">
    <property type="entry name" value="DBL_C"/>
</dbReference>
<feature type="compositionally biased region" description="Acidic residues" evidence="2">
    <location>
        <begin position="766"/>
        <end position="779"/>
    </location>
</feature>
<feature type="region of interest" description="Disordered" evidence="2">
    <location>
        <begin position="1804"/>
        <end position="1834"/>
    </location>
</feature>
<evidence type="ECO:0000313" key="9">
    <source>
        <dbReference type="EMBL" id="KOB85478.1"/>
    </source>
</evidence>
<dbReference type="InterPro" id="IPR029210">
    <property type="entry name" value="PfEMP1_NTS"/>
</dbReference>
<dbReference type="FunFam" id="1.20.58.830:FF:000005">
    <property type="entry name" value="Erythrocyte membrane protein 1, PfEMP1"/>
    <property type="match status" value="1"/>
</dbReference>
<feature type="region of interest" description="Disordered" evidence="2">
    <location>
        <begin position="845"/>
        <end position="918"/>
    </location>
</feature>
<feature type="compositionally biased region" description="Pro residues" evidence="2">
    <location>
        <begin position="1660"/>
        <end position="1671"/>
    </location>
</feature>
<sequence>MVKQNGGGGGRGGRGAGSSGEEDKDAKNMFDRIGKIVHDKVKEEAKKYIEKLKGDLKKATNRSGETAYTLDPCMFDYTTHFDANSERHPCKNLKGITNEERFSDTLGGQCTKEKISGSTNTCGACAPYRRLHLCNHNLETINNTTSMTHKLLAEVCYVAKEEGASITRDYPKYQTTYEGSGFTLCTMLARSFADIGDIVRGKDLFLGNDKEKEKRKQLDDKLKDIFKQIHKEVTKTNSALQARYEGDKENFYQLREDWWDANRATVWKAITCKADTGNAYFRPTCSDGKSQSQAKNKCTCNNGDVPTYFDYVPQFLRWFEEWAEDFCRLRKHKLKDAKEQCRKPNGEDKYCDLNRYDCEKTASGKHDFFEEDVCKDCQYSCARFVKWIDNQKKEFEKQEKKYTKEIKKDHGTTLQVGKTTINNLYVDDFYKILKKYYPTVDKFLEKLSKEKICEKQPEVEGKGKSIDFNDEPDDIFSRTKYCRACPLCGVNGPKGKWKDIDDGVCANLNKKKNYKEDNITDIPVLTPEKGKTGILKKYETFCATGVGQIKKWECYYDEDKPSGQNNNCILGKWESFTGEEDVMSYNAFFWKWVSEMLDDSIKWRAELDKCLKNDKKTCGKKKCNRDCKCYKKWVKKKETEWEEIEKHFRKQKDMENEGLNFEMALKILLNDVFLQDMIDANGDPQQIAKIKELKEKKNDEREDYSKAKTIIDLLIDEEEQDADECVTNNPDNECKQAPTDGESPLRSDTPTPSSPAPSSPPKKEDSDSEEEEEEEEGEGEDHTAEDTKVNGEVAQPEPTTDKTTPLDVCNIVETLFTTPKSLDEACNQKYSEPNRYWGWKCIPTSGGSGEAKSRHKRDLAPSSGTNQGSICVPPRRRKLYVTPLTKLTGGDGTTQESGSEAQTQQGGTSSAGGKETPSDKLREAFIQSAAIETFFLWHKYKAENSKTQSGVGSPEALPTVPGVTGDSDDPEQQLQSGTIPPDFLRLMFYTLGDYRDICIGKTPDGIDTVSASSSGKEKDGDTKIKDISDKIEKILKNGDKNPVQTTKPEDWWKDNAKHIWEGMVCGLTYTDSEAKGGKPTQDVKVKQALWDDDTKKPKKDNNHDYTYEGVKLKEDSGTEGPKSTGGDDPLTNFIKRPPYFRYLEEWGETFCRERKKRLEKIKEDCYKNGEKQYSGDGEYCETIFSQKYNVLQDLSWSCAKPCRFYKKWIERKKDEYEKQKKEYSEQQKKCVNGSNNDAKQFCETLQENAAEFLNRLKNGPCKKDNESGEDEIKFDINSKTLKHTEYCDPCSKFNVNCENDNCRSDGGHTKGNCNGRNRTFISANDIKNEGDSIVLDMLVSDDSTTEFEGEGLEEACKGKGIFKGIRKDVWKCRNVCGYVVCKSEQGNGKENQNKIITIRALLTHWIKYFLEDYNKIKRKLNPCMNDGNESSCRNKCKKKCDCVGKWVEEKKNEWEKIKERFNEQYKNETDEYFNVKSSLEEFEHRPEFKNAIKPCPNLEAFKKSCGLYGTDSPEKKGGKDGTPKDIVECLLNKLDTQAKTCADQDSGETQRTCDESSTRVEDDEEDLLLDEEENTVEQPKFCPTVEEKKKEVEDDCKEVNPNVDKDEKKKDAEGTSTEKENVETPEQAAPTKDSVDFKSPENTNDNPEQTPVLKPEEEAPAPPPAPIPQPLPSDNTSDILKTTIPFGIALALTSIALLFLKKKTKSTIDLLRVINIPKSDYNIPTKLSPNRYIPYTSGKYRGKRYIYLEGDSGTDSGYTDHYSDITSSSESEYEEMDINDIYAPRAPKYKTLIEVVLEPSGKLSGNTIPTSGKNTPSDTQNDIQNDGIPSSKITDNEWNQLKKDFISNMLQSEQPNDVPNDYSSGDIPMNTEPNTLYFNKPEEKPFITSIHDRNLYTGEEYSYDMSTNSGNNDLYNGKNNLYSGQNNVYSGIDPTSDNRGLTSGKHDSYSGIDLINDSLSGDYDIYDEVLKRKENELFGTNHVKQTSIHSVAKLTNSDPIHNQLELFHTWLDRHRDMCEKLKNHHERLAKLKEEWENETHSGNTHPSDSNKTLNTDVSIQIDMNNPKTTNEFTYVDSNPNQVDDTYVDSNPDNSSMDTILEDLDKPFNEPYYYDMYDDDIYYDVNDDNDISTVDSNNMDVPSKVQIEMDVNTKLVKEKYPIADVWDI</sequence>
<feature type="compositionally biased region" description="Basic and acidic residues" evidence="2">
    <location>
        <begin position="780"/>
        <end position="789"/>
    </location>
</feature>
<feature type="region of interest" description="Disordered" evidence="2">
    <location>
        <begin position="945"/>
        <end position="978"/>
    </location>
</feature>
<feature type="region of interest" description="Disordered" evidence="2">
    <location>
        <begin position="1"/>
        <end position="27"/>
    </location>
</feature>
<dbReference type="Pfam" id="PF22672">
    <property type="entry name" value="DBL_C"/>
    <property type="match status" value="2"/>
</dbReference>
<feature type="coiled-coil region" evidence="1">
    <location>
        <begin position="2011"/>
        <end position="2038"/>
    </location>
</feature>
<feature type="region of interest" description="Disordered" evidence="2">
    <location>
        <begin position="722"/>
        <end position="806"/>
    </location>
</feature>
<evidence type="ECO:0000259" key="4">
    <source>
        <dbReference type="Pfam" id="PF05424"/>
    </source>
</evidence>
<dbReference type="InterPro" id="IPR004258">
    <property type="entry name" value="DBL"/>
</dbReference>
<feature type="domain" description="Plasmodium falciparum erythrocyte membrane protein 1 acidic terminal segment" evidence="5">
    <location>
        <begin position="1683"/>
        <end position="2167"/>
    </location>
</feature>
<feature type="domain" description="Duffy-binding-like" evidence="3">
    <location>
        <begin position="1401"/>
        <end position="1547"/>
    </location>
</feature>
<feature type="domain" description="Duffy-antigen binding" evidence="4">
    <location>
        <begin position="123"/>
        <end position="317"/>
    </location>
</feature>
<dbReference type="Gene3D" id="1.10.1900.40">
    <property type="entry name" value="Acidic terminal segments, variant surface antigen of PfEMP1"/>
    <property type="match status" value="2"/>
</dbReference>
<evidence type="ECO:0000256" key="1">
    <source>
        <dbReference type="SAM" id="Coils"/>
    </source>
</evidence>
<feature type="domain" description="Duffy-antigen binding" evidence="4">
    <location>
        <begin position="870"/>
        <end position="1084"/>
    </location>
</feature>
<dbReference type="InterPro" id="IPR008602">
    <property type="entry name" value="Duffy-antigen-binding"/>
</dbReference>
<feature type="domain" description="Duffy-binding-like" evidence="8">
    <location>
        <begin position="321"/>
        <end position="480"/>
    </location>
</feature>
<dbReference type="Pfam" id="PF05424">
    <property type="entry name" value="Duffy_binding"/>
    <property type="match status" value="2"/>
</dbReference>
<feature type="compositionally biased region" description="Acidic residues" evidence="2">
    <location>
        <begin position="1561"/>
        <end position="1575"/>
    </location>
</feature>
<reference evidence="10" key="2">
    <citation type="submission" date="2006-09" db="EMBL/GenBank/DDBJ databases">
        <title>The genome sequence of Plasmodium falciparum Dd2.</title>
        <authorList>
            <consortium name="The Broad Institute Genome Sequencing Platform"/>
            <person name="Birren B."/>
            <person name="Lander E."/>
            <person name="Galagan J."/>
            <person name="Nusbaum C."/>
            <person name="Devon K."/>
            <person name="Henn M."/>
            <person name="Jaffe D."/>
            <person name="Butler J."/>
            <person name="Alvarez P."/>
            <person name="Gnerre S."/>
            <person name="Grabherr M."/>
            <person name="Kleber M."/>
            <person name="Mauceli E."/>
            <person name="Brockman W."/>
            <person name="MacCallum I.A."/>
            <person name="Rounsley S."/>
            <person name="Young S."/>
            <person name="LaButti K."/>
            <person name="Pushparaj V."/>
            <person name="DeCaprio D."/>
            <person name="Crawford M."/>
            <person name="Koehrsen M."/>
            <person name="Engels R."/>
            <person name="Montgomery P."/>
            <person name="Pearson M."/>
            <person name="Howarth C."/>
            <person name="Larson L."/>
            <person name="Luoma S."/>
            <person name="White J."/>
            <person name="Kodira C."/>
            <person name="Zeng Q."/>
            <person name="O'Leary S."/>
            <person name="Yandava C."/>
            <person name="Alvarado L."/>
            <person name="Wirth D."/>
            <person name="Volkman S."/>
            <person name="Hartl D."/>
        </authorList>
    </citation>
    <scope>NUCLEOTIDE SEQUENCE [LARGE SCALE GENOMIC DNA]</scope>
</reference>
<evidence type="ECO:0000259" key="6">
    <source>
        <dbReference type="Pfam" id="PF15447"/>
    </source>
</evidence>
<dbReference type="InterPro" id="IPR029211">
    <property type="entry name" value="PfEMP1_ATS"/>
</dbReference>
<evidence type="ECO:0000259" key="7">
    <source>
        <dbReference type="Pfam" id="PF18562"/>
    </source>
</evidence>
<evidence type="ECO:0000259" key="5">
    <source>
        <dbReference type="Pfam" id="PF15445"/>
    </source>
</evidence>
<gene>
    <name evidence="9" type="ORF">PFDG_00839</name>
</gene>
<evidence type="ECO:0000259" key="8">
    <source>
        <dbReference type="Pfam" id="PF22672"/>
    </source>
</evidence>
<dbReference type="Gene3D" id="1.20.58.830">
    <property type="match status" value="2"/>
</dbReference>
<reference evidence="10" key="1">
    <citation type="submission" date="2006-09" db="EMBL/GenBank/DDBJ databases">
        <title>Annotation of Plasmodium falciparum Dd2.</title>
        <authorList>
            <consortium name="The Broad Institute Genome Sequencing Platform"/>
            <person name="Volkman S.K."/>
            <person name="Neafsey D.E."/>
            <person name="Dash A.P."/>
            <person name="Chitnis C.E."/>
            <person name="Hartl D.L."/>
            <person name="Young S.K."/>
            <person name="Zeng Q."/>
            <person name="Koehrsen M."/>
            <person name="Alvarado L."/>
            <person name="Berlin A."/>
            <person name="Borenstein D."/>
            <person name="Chapman S.B."/>
            <person name="Chen Z."/>
            <person name="Engels R."/>
            <person name="Freedman E."/>
            <person name="Gellesch M."/>
            <person name="Goldberg J."/>
            <person name="Griggs A."/>
            <person name="Gujja S."/>
            <person name="Heilman E.R."/>
            <person name="Heiman D.I."/>
            <person name="Howarth C."/>
            <person name="Jen D."/>
            <person name="Larson L."/>
            <person name="Mehta T."/>
            <person name="Neiman D."/>
            <person name="Park D."/>
            <person name="Pearson M."/>
            <person name="Roberts A."/>
            <person name="Saif S."/>
            <person name="Shea T."/>
            <person name="Shenoy N."/>
            <person name="Sisk P."/>
            <person name="Stolte C."/>
            <person name="Sykes S."/>
            <person name="Walk T."/>
            <person name="White J."/>
            <person name="Yandava C."/>
            <person name="Haas B."/>
            <person name="Henn M.R."/>
            <person name="Nusbaum C."/>
            <person name="Birren B."/>
        </authorList>
    </citation>
    <scope>NUCLEOTIDE SEQUENCE [LARGE SCALE GENOMIC DNA]</scope>
</reference>
<feature type="compositionally biased region" description="Polar residues" evidence="2">
    <location>
        <begin position="1640"/>
        <end position="1649"/>
    </location>
</feature>
<dbReference type="Gene3D" id="1.20.1310.20">
    <property type="entry name" value="Duffy-antigen binding domain"/>
    <property type="match status" value="2"/>
</dbReference>
<feature type="compositionally biased region" description="Low complexity" evidence="2">
    <location>
        <begin position="901"/>
        <end position="913"/>
    </location>
</feature>
<dbReference type="FunFam" id="1.10.1900.40:FF:000005">
    <property type="entry name" value="Erythrocyte membrane protein 1, PfEMP1"/>
    <property type="match status" value="1"/>
</dbReference>
<dbReference type="FunFam" id="1.20.1310.20:FF:000001">
    <property type="entry name" value="Erythrocyte membrane protein 1, PfEMP1"/>
    <property type="match status" value="1"/>
</dbReference>
<organism evidence="9 10">
    <name type="scientific">Plasmodium falciparum (isolate Dd2)</name>
    <dbReference type="NCBI Taxonomy" id="57267"/>
    <lineage>
        <taxon>Eukaryota</taxon>
        <taxon>Sar</taxon>
        <taxon>Alveolata</taxon>
        <taxon>Apicomplexa</taxon>
        <taxon>Aconoidasida</taxon>
        <taxon>Haemosporida</taxon>
        <taxon>Plasmodiidae</taxon>
        <taxon>Plasmodium</taxon>
        <taxon>Plasmodium (Laverania)</taxon>
    </lineage>
</organism>